<dbReference type="RefSeq" id="WP_188685534.1">
    <property type="nucleotide sequence ID" value="NZ_BMKX01000004.1"/>
</dbReference>
<proteinExistence type="predicted"/>
<accession>A0ABQ2DM88</accession>
<organism evidence="1 2">
    <name type="scientific">Glutamicibacter ardleyensis</name>
    <dbReference type="NCBI Taxonomy" id="225894"/>
    <lineage>
        <taxon>Bacteria</taxon>
        <taxon>Bacillati</taxon>
        <taxon>Actinomycetota</taxon>
        <taxon>Actinomycetes</taxon>
        <taxon>Micrococcales</taxon>
        <taxon>Micrococcaceae</taxon>
        <taxon>Glutamicibacter</taxon>
    </lineage>
</organism>
<reference evidence="2" key="1">
    <citation type="journal article" date="2019" name="Int. J. Syst. Evol. Microbiol.">
        <title>The Global Catalogue of Microorganisms (GCM) 10K type strain sequencing project: providing services to taxonomists for standard genome sequencing and annotation.</title>
        <authorList>
            <consortium name="The Broad Institute Genomics Platform"/>
            <consortium name="The Broad Institute Genome Sequencing Center for Infectious Disease"/>
            <person name="Wu L."/>
            <person name="Ma J."/>
        </authorList>
    </citation>
    <scope>NUCLEOTIDE SEQUENCE [LARGE SCALE GENOMIC DNA]</scope>
    <source>
        <strain evidence="2">CGMCC 1.3685</strain>
    </source>
</reference>
<evidence type="ECO:0000313" key="1">
    <source>
        <dbReference type="EMBL" id="GGJ61618.1"/>
    </source>
</evidence>
<dbReference type="GeneID" id="303304411"/>
<dbReference type="EMBL" id="BMKX01000004">
    <property type="protein sequence ID" value="GGJ61618.1"/>
    <property type="molecule type" value="Genomic_DNA"/>
</dbReference>
<protein>
    <submittedName>
        <fullName evidence="1">Uncharacterized protein</fullName>
    </submittedName>
</protein>
<comment type="caution">
    <text evidence="1">The sequence shown here is derived from an EMBL/GenBank/DDBJ whole genome shotgun (WGS) entry which is preliminary data.</text>
</comment>
<keyword evidence="2" id="KW-1185">Reference proteome</keyword>
<gene>
    <name evidence="1" type="ORF">GCM10007173_20550</name>
</gene>
<evidence type="ECO:0000313" key="2">
    <source>
        <dbReference type="Proteomes" id="UP000606115"/>
    </source>
</evidence>
<name>A0ABQ2DM88_9MICC</name>
<sequence>MTVPANTEPETNLPQSTNQRVISYAVSSLNNDAAYLVDSYRRMPIVGVYEGLDKVEDYVKLMEKFGKLSDDEPSDAEDWSVE</sequence>
<dbReference type="Proteomes" id="UP000606115">
    <property type="component" value="Unassembled WGS sequence"/>
</dbReference>